<dbReference type="RefSeq" id="XP_001354882.2">
    <property type="nucleotide sequence ID" value="XM_001354846.4"/>
</dbReference>
<protein>
    <submittedName>
        <fullName evidence="3">Uncharacterized protein Pa1</fullName>
    </submittedName>
</protein>
<dbReference type="eggNOG" id="ENOG502S4GU">
    <property type="taxonomic scope" value="Eukaryota"/>
</dbReference>
<dbReference type="Pfam" id="PF15364">
    <property type="entry name" value="PAXIP1_C"/>
    <property type="match status" value="1"/>
</dbReference>
<proteinExistence type="predicted"/>
<evidence type="ECO:0000313" key="2">
    <source>
        <dbReference type="Proteomes" id="UP000001819"/>
    </source>
</evidence>
<sequence>MTRFVRHVDSPVSSTCAEMFREAIESSVRVNKHRWRKITQTGRLTMATDVEPVTTADKFSANAEELESYYLMLEAGTIPDLQWLFPGRRAPSPDASSGGNSKELEQATDAIEQEPQKANDFDFSDDVAPTQMRVRSQTSTPKSAKKKTADFAGVMETLKKKNAESS</sequence>
<dbReference type="FunCoup" id="Q29H21">
    <property type="interactions" value="18"/>
</dbReference>
<keyword evidence="2" id="KW-1185">Reference proteome</keyword>
<evidence type="ECO:0000313" key="3">
    <source>
        <dbReference type="RefSeq" id="XP_001354882.2"/>
    </source>
</evidence>
<dbReference type="STRING" id="46245.Q29H21"/>
<organism evidence="2 3">
    <name type="scientific">Drosophila pseudoobscura pseudoobscura</name>
    <name type="common">Fruit fly</name>
    <dbReference type="NCBI Taxonomy" id="46245"/>
    <lineage>
        <taxon>Eukaryota</taxon>
        <taxon>Metazoa</taxon>
        <taxon>Ecdysozoa</taxon>
        <taxon>Arthropoda</taxon>
        <taxon>Hexapoda</taxon>
        <taxon>Insecta</taxon>
        <taxon>Pterygota</taxon>
        <taxon>Neoptera</taxon>
        <taxon>Endopterygota</taxon>
        <taxon>Diptera</taxon>
        <taxon>Brachycera</taxon>
        <taxon>Muscomorpha</taxon>
        <taxon>Ephydroidea</taxon>
        <taxon>Drosophilidae</taxon>
        <taxon>Drosophila</taxon>
        <taxon>Sophophora</taxon>
    </lineage>
</organism>
<feature type="compositionally biased region" description="Basic and acidic residues" evidence="1">
    <location>
        <begin position="157"/>
        <end position="166"/>
    </location>
</feature>
<name>Q29H21_DROPS</name>
<dbReference type="InterPro" id="IPR028213">
    <property type="entry name" value="PA1"/>
</dbReference>
<dbReference type="Proteomes" id="UP000001819">
    <property type="component" value="Chromosome X"/>
</dbReference>
<gene>
    <name evidence="3" type="primary">Pa1</name>
</gene>
<accession>Q29H21</accession>
<dbReference type="HOGENOM" id="CLU_122107_0_0_1"/>
<dbReference type="ExpressionAtlas" id="Q29H21">
    <property type="expression patterns" value="baseline"/>
</dbReference>
<accession>A0A6I8UFY8</accession>
<dbReference type="KEGG" id="dpo:4814730"/>
<dbReference type="AlphaFoldDB" id="Q29H21"/>
<dbReference type="GeneID" id="4814730"/>
<reference evidence="3" key="1">
    <citation type="submission" date="2025-08" db="UniProtKB">
        <authorList>
            <consortium name="RefSeq"/>
        </authorList>
    </citation>
    <scope>IDENTIFICATION</scope>
    <source>
        <strain evidence="3">MV-25-SWS-2005</strain>
        <tissue evidence="3">Whole body</tissue>
    </source>
</reference>
<feature type="region of interest" description="Disordered" evidence="1">
    <location>
        <begin position="85"/>
        <end position="166"/>
    </location>
</feature>
<evidence type="ECO:0000256" key="1">
    <source>
        <dbReference type="SAM" id="MobiDB-lite"/>
    </source>
</evidence>
<dbReference type="InParanoid" id="Q29H21"/>
<dbReference type="Bgee" id="FBgn0071228">
    <property type="expression patterns" value="Expressed in female reproductive system and 2 other cell types or tissues"/>
</dbReference>